<accession>A0A5N0T7M0</accession>
<gene>
    <name evidence="1" type="ORF">F3N42_11055</name>
</gene>
<proteinExistence type="predicted"/>
<evidence type="ECO:0000313" key="2">
    <source>
        <dbReference type="Proteomes" id="UP000325372"/>
    </source>
</evidence>
<dbReference type="Proteomes" id="UP000325372">
    <property type="component" value="Unassembled WGS sequence"/>
</dbReference>
<keyword evidence="2" id="KW-1185">Reference proteome</keyword>
<dbReference type="InterPro" id="IPR011990">
    <property type="entry name" value="TPR-like_helical_dom_sf"/>
</dbReference>
<dbReference type="AlphaFoldDB" id="A0A5N0T7M0"/>
<dbReference type="RefSeq" id="WP_150864529.1">
    <property type="nucleotide sequence ID" value="NZ_VYXP01000006.1"/>
</dbReference>
<evidence type="ECO:0000313" key="1">
    <source>
        <dbReference type="EMBL" id="KAA9130892.1"/>
    </source>
</evidence>
<dbReference type="InterPro" id="IPR010323">
    <property type="entry name" value="DUF924"/>
</dbReference>
<protein>
    <submittedName>
        <fullName evidence="1">DUF924 domain-containing protein</fullName>
    </submittedName>
</protein>
<comment type="caution">
    <text evidence="1">The sequence shown here is derived from an EMBL/GenBank/DDBJ whole genome shotgun (WGS) entry which is preliminary data.</text>
</comment>
<sequence>MASNHPGIAQVLDFWFRELRPSQWYGGGEALDAEIAARFGALVEQAHAGELDDWAETALGRLALVIVLDQFSRNIFRGSPRTWAMDEVCQRLVVDGIDAGMDETLALSQRQFFYMPLMHAEDPALQALSVEMFTALRDQAESTLEYALEHAGCIHEFGRFPYRNDVLGRETTPAEADYLASDRNPFG</sequence>
<organism evidence="1 2">
    <name type="scientific">Marinihelvus fidelis</name>
    <dbReference type="NCBI Taxonomy" id="2613842"/>
    <lineage>
        <taxon>Bacteria</taxon>
        <taxon>Pseudomonadati</taxon>
        <taxon>Pseudomonadota</taxon>
        <taxon>Gammaproteobacteria</taxon>
        <taxon>Chromatiales</taxon>
        <taxon>Wenzhouxiangellaceae</taxon>
        <taxon>Marinihelvus</taxon>
    </lineage>
</organism>
<dbReference type="EMBL" id="VYXP01000006">
    <property type="protein sequence ID" value="KAA9130892.1"/>
    <property type="molecule type" value="Genomic_DNA"/>
</dbReference>
<reference evidence="1 2" key="1">
    <citation type="submission" date="2019-09" db="EMBL/GenBank/DDBJ databases">
        <title>Wenzhouxiangella sp. Genome sequencing and assembly.</title>
        <authorList>
            <person name="Zhang R."/>
        </authorList>
    </citation>
    <scope>NUCLEOTIDE SEQUENCE [LARGE SCALE GENOMIC DNA]</scope>
    <source>
        <strain evidence="1 2">W260</strain>
    </source>
</reference>
<name>A0A5N0T7M0_9GAMM</name>
<dbReference type="Gene3D" id="1.25.40.10">
    <property type="entry name" value="Tetratricopeptide repeat domain"/>
    <property type="match status" value="1"/>
</dbReference>
<dbReference type="Pfam" id="PF06041">
    <property type="entry name" value="DUF924"/>
    <property type="match status" value="1"/>
</dbReference>
<dbReference type="SUPFAM" id="SSF48452">
    <property type="entry name" value="TPR-like"/>
    <property type="match status" value="1"/>
</dbReference>
<dbReference type="Gene3D" id="1.20.58.320">
    <property type="entry name" value="TPR-like"/>
    <property type="match status" value="1"/>
</dbReference>